<dbReference type="AlphaFoldDB" id="A0A2T4CZF1"/>
<evidence type="ECO:0008006" key="4">
    <source>
        <dbReference type="Google" id="ProtNLM"/>
    </source>
</evidence>
<keyword evidence="2" id="KW-0732">Signal</keyword>
<evidence type="ECO:0000313" key="3">
    <source>
        <dbReference type="EMBL" id="PTB86919.1"/>
    </source>
</evidence>
<evidence type="ECO:0000256" key="2">
    <source>
        <dbReference type="SAM" id="SignalP"/>
    </source>
</evidence>
<keyword evidence="1" id="KW-1133">Transmembrane helix</keyword>
<keyword evidence="1" id="KW-0812">Transmembrane</keyword>
<name>A0A2T4CZF1_9GAMM</name>
<organism evidence="3">
    <name type="scientific">Pseudidiomarina aestuarii</name>
    <dbReference type="NCBI Taxonomy" id="624146"/>
    <lineage>
        <taxon>Bacteria</taxon>
        <taxon>Pseudomonadati</taxon>
        <taxon>Pseudomonadota</taxon>
        <taxon>Gammaproteobacteria</taxon>
        <taxon>Alteromonadales</taxon>
        <taxon>Idiomarinaceae</taxon>
        <taxon>Pseudidiomarina</taxon>
    </lineage>
</organism>
<sequence>MNTYIKSLVIAGMATLSFAVNAATLSLTNPVNYLTPAGPPGHEGTISTVVNITDYMPGASSGYLIEDALPNAVDASQLQTALNAAGAGFIVTDFTKIEPPPVGNIFDSSSLGIAFQGFLMKYSNFTMVGLFNSPITQLSYTTHTGQDVSHIAYFNTSAVPLPAALWLLAPTLIGFLGLRRRFAS</sequence>
<keyword evidence="1" id="KW-0472">Membrane</keyword>
<evidence type="ECO:0000256" key="1">
    <source>
        <dbReference type="SAM" id="Phobius"/>
    </source>
</evidence>
<comment type="caution">
    <text evidence="3">The sequence shown here is derived from an EMBL/GenBank/DDBJ whole genome shotgun (WGS) entry which is preliminary data.</text>
</comment>
<proteinExistence type="predicted"/>
<dbReference type="EMBL" id="PYVN01000002">
    <property type="protein sequence ID" value="PTB86919.1"/>
    <property type="molecule type" value="Genomic_DNA"/>
</dbReference>
<feature type="chain" id="PRO_5015493889" description="PEP-CTERM sorting domain-containing protein" evidence="2">
    <location>
        <begin position="23"/>
        <end position="184"/>
    </location>
</feature>
<feature type="signal peptide" evidence="2">
    <location>
        <begin position="1"/>
        <end position="22"/>
    </location>
</feature>
<gene>
    <name evidence="3" type="ORF">C9940_00420</name>
</gene>
<protein>
    <recommendedName>
        <fullName evidence="4">PEP-CTERM sorting domain-containing protein</fullName>
    </recommendedName>
</protein>
<feature type="transmembrane region" description="Helical" evidence="1">
    <location>
        <begin position="159"/>
        <end position="178"/>
    </location>
</feature>
<reference evidence="3" key="1">
    <citation type="submission" date="2018-03" db="EMBL/GenBank/DDBJ databases">
        <title>Cross-interface Injection: A General Nanoliter Liquid Handling Method Applied to Single Cells Genome Amplification Automated Nanoliter Liquid Handling Applied to Single Cell Multiple Displacement Amplification.</title>
        <authorList>
            <person name="Yun J."/>
            <person name="Xu P."/>
            <person name="Xu J."/>
            <person name="Dai X."/>
            <person name="Wang Y."/>
            <person name="Zheng X."/>
            <person name="Cao C."/>
            <person name="Yi Q."/>
            <person name="Zhu Y."/>
            <person name="Wang L."/>
            <person name="Dong Z."/>
            <person name="Huang Y."/>
            <person name="Huang L."/>
            <person name="Du W."/>
        </authorList>
    </citation>
    <scope>NUCLEOTIDE SEQUENCE [LARGE SCALE GENOMIC DNA]</scope>
    <source>
        <strain evidence="3">Z-D3-2</strain>
    </source>
</reference>
<accession>A0A2T4CZF1</accession>